<proteinExistence type="predicted"/>
<protein>
    <recommendedName>
        <fullName evidence="4">HEPN domain-containing protein</fullName>
    </recommendedName>
</protein>
<sequence length="192" mass="22215">MAGNCLKMLVFWVAIVKKNIRFVGCILKSLYLIKFVCNIIYIFIKCLILYLCAKLSFLKEKSGFNLDAAKVLIEEQYNYAPSVHCSYYGVFQMISHTLNRIGITFDKVAEDIAKSKGRPMSKDSHTYPIDLIHNALSVKYDKYYAKTVRDQIVLLRKFRTISDYKNVKVEKDQSVEAYKISKEVINILNTKL</sequence>
<accession>A0A4P7PU62</accession>
<evidence type="ECO:0000256" key="1">
    <source>
        <dbReference type="SAM" id="Phobius"/>
    </source>
</evidence>
<dbReference type="Proteomes" id="UP000296862">
    <property type="component" value="Chromosome"/>
</dbReference>
<dbReference type="AlphaFoldDB" id="A0A4P7PU62"/>
<evidence type="ECO:0000313" key="2">
    <source>
        <dbReference type="EMBL" id="QBZ98256.1"/>
    </source>
</evidence>
<keyword evidence="1" id="KW-0812">Transmembrane</keyword>
<dbReference type="EMBL" id="CP038810">
    <property type="protein sequence ID" value="QBZ98256.1"/>
    <property type="molecule type" value="Genomic_DNA"/>
</dbReference>
<evidence type="ECO:0008006" key="4">
    <source>
        <dbReference type="Google" id="ProtNLM"/>
    </source>
</evidence>
<dbReference type="KEGG" id="fsn:GS03_01761"/>
<keyword evidence="1" id="KW-0472">Membrane</keyword>
<keyword evidence="3" id="KW-1185">Reference proteome</keyword>
<name>A0A4P7PU62_9FLAO</name>
<dbReference type="Gene3D" id="1.20.120.330">
    <property type="entry name" value="Nucleotidyltransferases domain 2"/>
    <property type="match status" value="1"/>
</dbReference>
<keyword evidence="1" id="KW-1133">Transmembrane helix</keyword>
<organism evidence="2 3">
    <name type="scientific">Flavobacterium sangjuense</name>
    <dbReference type="NCBI Taxonomy" id="2518177"/>
    <lineage>
        <taxon>Bacteria</taxon>
        <taxon>Pseudomonadati</taxon>
        <taxon>Bacteroidota</taxon>
        <taxon>Flavobacteriia</taxon>
        <taxon>Flavobacteriales</taxon>
        <taxon>Flavobacteriaceae</taxon>
        <taxon>Flavobacterium</taxon>
    </lineage>
</organism>
<gene>
    <name evidence="2" type="ORF">GS03_01761</name>
</gene>
<feature type="transmembrane region" description="Helical" evidence="1">
    <location>
        <begin position="31"/>
        <end position="52"/>
    </location>
</feature>
<evidence type="ECO:0000313" key="3">
    <source>
        <dbReference type="Proteomes" id="UP000296862"/>
    </source>
</evidence>
<reference evidence="2 3" key="1">
    <citation type="submission" date="2019-04" db="EMBL/GenBank/DDBJ databases">
        <title>Flavobacterium sp. GS03.</title>
        <authorList>
            <person name="Kim H."/>
        </authorList>
    </citation>
    <scope>NUCLEOTIDE SEQUENCE [LARGE SCALE GENOMIC DNA]</scope>
    <source>
        <strain evidence="2 3">GS03</strain>
    </source>
</reference>